<keyword evidence="7" id="KW-0812">Transmembrane</keyword>
<dbReference type="Proteomes" id="UP000005408">
    <property type="component" value="Unassembled WGS sequence"/>
</dbReference>
<keyword evidence="2" id="KW-0677">Repeat</keyword>
<dbReference type="InterPro" id="IPR036179">
    <property type="entry name" value="Ig-like_dom_sf"/>
</dbReference>
<protein>
    <recommendedName>
        <fullName evidence="9">Ig-like domain-containing protein</fullName>
    </recommendedName>
</protein>
<dbReference type="SMART" id="SM00408">
    <property type="entry name" value="IGc2"/>
    <property type="match status" value="4"/>
</dbReference>
<evidence type="ECO:0000313" key="11">
    <source>
        <dbReference type="Proteomes" id="UP000005408"/>
    </source>
</evidence>
<keyword evidence="11" id="KW-1185">Reference proteome</keyword>
<evidence type="ECO:0000256" key="8">
    <source>
        <dbReference type="SAM" id="SignalP"/>
    </source>
</evidence>
<sequence length="965" mass="107169">MKISIALTLVYFPSFMYCQVISEVKADTCITFTKPNSTEVMYIKRYADPLCVFINMEVFPNVNAWNRSFTCNRSSYELSVCFSDTKISDSGSFYLFVRNIQENSTSLDVEYPPTVLQMGLQRTIEGRNLSVTCFYISGKPNATTFYWTKADSEFRYDYRTLWIPNIGREDSGSYVCNAENIYSSGNKGTANATIEIDVQYPPSVQPFDTQKPVEGTTLIIPCNVTDGNPAVTSIHWTRVGYSSSYYGANYTLSTVQRSHSGTYICRARNTYYDNSRGEADQSVTVNVEYPPSVTSFNTQYPTELSDLSIRCSATAGNPSNHVYYWTRSEDDSFRENNTYLRLNGIRRNESGSYICTAVNFYSTGGEGKDSKTLSVNVQYPPVVSPLPNVKRVEGEHVSILCNVTSGNPSYTTIYWTKSGDSGFRQSGSILRLNYISKSQSGTYSCVAENNYNNGEKGANHQSFFLDVLYGPVLTHGQTLRVSEGQSARMSTSITSNPASNVSWFRDNLLVSSQQSVNGTTSYTITRAECTDTGSFQVVASNGVQSNHSTTVNLYVYCSPRLTTGGSYVELYVGSNRYLNGQISLLSYPQPTASLTLPSGAPNTLVTVRSVTAATNSFTITLTKSNLQSDDFGTYVLSVANQYGRRTISVNIIPISKPFHATKVLVTCGHGQALVTWQSSYFGYRRQYSLVQYSTDNVKFINGSEITTEYTKEEILQTSVHNLQDSTHYFFRVFTMNTHGFSTSIPINCSTAATQESSSTSVVVGSVLGSLLFLAIGAMVFISYKYISERKASVRSYDALQREKTFADNHSYEPYDFSDQGVSTNEPKDSKKIESKPIKTIASKKEKKTKILKLERLDDLKKSTVVNNAYGTCVQDMQGVLQKTSRAPKKNVLKSLFHKTPKDIKKMEGSISEALDGADVKESLSSEMNLTETKSGEKLYDNTKDLAIPNTKIKPIVLPKPKKGQT</sequence>
<evidence type="ECO:0000256" key="1">
    <source>
        <dbReference type="ARBA" id="ARBA00004479"/>
    </source>
</evidence>
<comment type="subcellular location">
    <subcellularLocation>
        <location evidence="1">Membrane</location>
        <topology evidence="1">Single-pass type I membrane protein</topology>
    </subcellularLocation>
</comment>
<feature type="domain" description="Ig-like" evidence="9">
    <location>
        <begin position="380"/>
        <end position="464"/>
    </location>
</feature>
<dbReference type="InterPro" id="IPR003599">
    <property type="entry name" value="Ig_sub"/>
</dbReference>
<proteinExistence type="predicted"/>
<dbReference type="PANTHER" id="PTHR11640">
    <property type="entry name" value="NEPHRIN"/>
    <property type="match status" value="1"/>
</dbReference>
<dbReference type="Pfam" id="PF07679">
    <property type="entry name" value="I-set"/>
    <property type="match status" value="1"/>
</dbReference>
<dbReference type="GO" id="GO:0050839">
    <property type="term" value="F:cell adhesion molecule binding"/>
    <property type="evidence" value="ECO:0007669"/>
    <property type="project" value="TreeGrafter"/>
</dbReference>
<keyword evidence="5" id="KW-0325">Glycoprotein</keyword>
<evidence type="ECO:0000256" key="3">
    <source>
        <dbReference type="ARBA" id="ARBA00023136"/>
    </source>
</evidence>
<feature type="domain" description="Ig-like" evidence="9">
    <location>
        <begin position="471"/>
        <end position="554"/>
    </location>
</feature>
<evidence type="ECO:0000256" key="4">
    <source>
        <dbReference type="ARBA" id="ARBA00023157"/>
    </source>
</evidence>
<dbReference type="EnsemblMetazoa" id="G27995.1">
    <property type="protein sequence ID" value="G27995.1:cds"/>
    <property type="gene ID" value="G27995"/>
</dbReference>
<dbReference type="AlphaFoldDB" id="A0A8W8LHI9"/>
<evidence type="ECO:0000256" key="5">
    <source>
        <dbReference type="ARBA" id="ARBA00023180"/>
    </source>
</evidence>
<dbReference type="GO" id="GO:0005911">
    <property type="term" value="C:cell-cell junction"/>
    <property type="evidence" value="ECO:0007669"/>
    <property type="project" value="TreeGrafter"/>
</dbReference>
<dbReference type="GO" id="GO:0005886">
    <property type="term" value="C:plasma membrane"/>
    <property type="evidence" value="ECO:0007669"/>
    <property type="project" value="TreeGrafter"/>
</dbReference>
<evidence type="ECO:0000313" key="10">
    <source>
        <dbReference type="EnsemblMetazoa" id="G27995.1:cds"/>
    </source>
</evidence>
<evidence type="ECO:0000256" key="2">
    <source>
        <dbReference type="ARBA" id="ARBA00022737"/>
    </source>
</evidence>
<dbReference type="InterPro" id="IPR007110">
    <property type="entry name" value="Ig-like_dom"/>
</dbReference>
<feature type="transmembrane region" description="Helical" evidence="7">
    <location>
        <begin position="761"/>
        <end position="786"/>
    </location>
</feature>
<feature type="signal peptide" evidence="8">
    <location>
        <begin position="1"/>
        <end position="18"/>
    </location>
</feature>
<dbReference type="InterPro" id="IPR003598">
    <property type="entry name" value="Ig_sub2"/>
</dbReference>
<dbReference type="InterPro" id="IPR036116">
    <property type="entry name" value="FN3_sf"/>
</dbReference>
<accession>A0A8W8LHI9</accession>
<feature type="chain" id="PRO_5036493137" description="Ig-like domain-containing protein" evidence="8">
    <location>
        <begin position="19"/>
        <end position="965"/>
    </location>
</feature>
<reference evidence="10" key="1">
    <citation type="submission" date="2022-08" db="UniProtKB">
        <authorList>
            <consortium name="EnsemblMetazoa"/>
        </authorList>
    </citation>
    <scope>IDENTIFICATION</scope>
    <source>
        <strain evidence="10">05x7-T-G4-1.051#20</strain>
    </source>
</reference>
<keyword evidence="3 7" id="KW-0472">Membrane</keyword>
<keyword evidence="6" id="KW-0393">Immunoglobulin domain</keyword>
<evidence type="ECO:0000259" key="9">
    <source>
        <dbReference type="PROSITE" id="PS50835"/>
    </source>
</evidence>
<dbReference type="InterPro" id="IPR013098">
    <property type="entry name" value="Ig_I-set"/>
</dbReference>
<dbReference type="InterPro" id="IPR051275">
    <property type="entry name" value="Cell_adhesion_signaling"/>
</dbReference>
<dbReference type="PROSITE" id="PS50835">
    <property type="entry name" value="IG_LIKE"/>
    <property type="match status" value="5"/>
</dbReference>
<evidence type="ECO:0000256" key="7">
    <source>
        <dbReference type="SAM" id="Phobius"/>
    </source>
</evidence>
<organism evidence="10 11">
    <name type="scientific">Magallana gigas</name>
    <name type="common">Pacific oyster</name>
    <name type="synonym">Crassostrea gigas</name>
    <dbReference type="NCBI Taxonomy" id="29159"/>
    <lineage>
        <taxon>Eukaryota</taxon>
        <taxon>Metazoa</taxon>
        <taxon>Spiralia</taxon>
        <taxon>Lophotrochozoa</taxon>
        <taxon>Mollusca</taxon>
        <taxon>Bivalvia</taxon>
        <taxon>Autobranchia</taxon>
        <taxon>Pteriomorphia</taxon>
        <taxon>Ostreida</taxon>
        <taxon>Ostreoidea</taxon>
        <taxon>Ostreidae</taxon>
        <taxon>Magallana</taxon>
    </lineage>
</organism>
<feature type="domain" description="Ig-like" evidence="9">
    <location>
        <begin position="202"/>
        <end position="284"/>
    </location>
</feature>
<dbReference type="PANTHER" id="PTHR11640:SF158">
    <property type="entry name" value="V-SET AND IMMUNOGLOBULIN DOMAIN-CONTAINING PROTEIN 10-LIKE 2"/>
    <property type="match status" value="1"/>
</dbReference>
<dbReference type="SUPFAM" id="SSF48726">
    <property type="entry name" value="Immunoglobulin"/>
    <property type="match status" value="6"/>
</dbReference>
<dbReference type="SMART" id="SM00409">
    <property type="entry name" value="IG"/>
    <property type="match status" value="6"/>
</dbReference>
<name>A0A8W8LHI9_MAGGI</name>
<feature type="domain" description="Ig-like" evidence="9">
    <location>
        <begin position="291"/>
        <end position="374"/>
    </location>
</feature>
<dbReference type="InterPro" id="IPR013783">
    <property type="entry name" value="Ig-like_fold"/>
</dbReference>
<dbReference type="GO" id="GO:0098609">
    <property type="term" value="P:cell-cell adhesion"/>
    <property type="evidence" value="ECO:0007669"/>
    <property type="project" value="TreeGrafter"/>
</dbReference>
<feature type="domain" description="Ig-like" evidence="9">
    <location>
        <begin position="112"/>
        <end position="195"/>
    </location>
</feature>
<keyword evidence="4" id="KW-1015">Disulfide bond</keyword>
<evidence type="ECO:0000256" key="6">
    <source>
        <dbReference type="ARBA" id="ARBA00023319"/>
    </source>
</evidence>
<dbReference type="SUPFAM" id="SSF49265">
    <property type="entry name" value="Fibronectin type III"/>
    <property type="match status" value="1"/>
</dbReference>
<keyword evidence="7" id="KW-1133">Transmembrane helix</keyword>
<dbReference type="Pfam" id="PF13927">
    <property type="entry name" value="Ig_3"/>
    <property type="match status" value="4"/>
</dbReference>
<keyword evidence="8" id="KW-0732">Signal</keyword>
<dbReference type="Gene3D" id="2.60.40.10">
    <property type="entry name" value="Immunoglobulins"/>
    <property type="match status" value="6"/>
</dbReference>